<gene>
    <name evidence="1" type="primary">aroD_1</name>
    <name evidence="1" type="ORF">NCTC11421_01653</name>
</gene>
<dbReference type="GO" id="GO:0003855">
    <property type="term" value="F:3-dehydroquinate dehydratase activity"/>
    <property type="evidence" value="ECO:0007669"/>
    <property type="project" value="UniProtKB-EC"/>
</dbReference>
<dbReference type="EMBL" id="UGRI01000001">
    <property type="protein sequence ID" value="SUA21774.1"/>
    <property type="molecule type" value="Genomic_DNA"/>
</dbReference>
<evidence type="ECO:0000313" key="1">
    <source>
        <dbReference type="EMBL" id="SUA21774.1"/>
    </source>
</evidence>
<sequence>MFGRLLFELLDALIESRLPDIIDIELFSGETAVRRAVANAQKTASPPCSAIMSFTARRRKKKSYAV</sequence>
<dbReference type="AlphaFoldDB" id="A0A378VXI1"/>
<organism evidence="1">
    <name type="scientific">Neisseria gonorrhoeae</name>
    <dbReference type="NCBI Taxonomy" id="485"/>
    <lineage>
        <taxon>Bacteria</taxon>
        <taxon>Pseudomonadati</taxon>
        <taxon>Pseudomonadota</taxon>
        <taxon>Betaproteobacteria</taxon>
        <taxon>Neisseriales</taxon>
        <taxon>Neisseriaceae</taxon>
        <taxon>Neisseria</taxon>
    </lineage>
</organism>
<protein>
    <submittedName>
        <fullName evidence="1">3-dehydroquinate dehydratase</fullName>
        <ecNumber evidence="1">4.2.1.10</ecNumber>
    </submittedName>
</protein>
<dbReference type="EC" id="4.2.1.10" evidence="1"/>
<accession>A0A378VXI1</accession>
<proteinExistence type="predicted"/>
<keyword evidence="1" id="KW-0456">Lyase</keyword>
<reference evidence="1" key="1">
    <citation type="submission" date="2018-06" db="EMBL/GenBank/DDBJ databases">
        <authorList>
            <consortium name="Pathogen Informatics"/>
            <person name="Doyle S."/>
        </authorList>
    </citation>
    <scope>NUCLEOTIDE SEQUENCE [LARGE SCALE GENOMIC DNA]</scope>
    <source>
        <strain evidence="1">NCTC11421</strain>
    </source>
</reference>
<name>A0A378VXI1_NEIGO</name>